<evidence type="ECO:0000256" key="6">
    <source>
        <dbReference type="ARBA" id="ARBA00022692"/>
    </source>
</evidence>
<evidence type="ECO:0000256" key="4">
    <source>
        <dbReference type="ARBA" id="ARBA00022519"/>
    </source>
</evidence>
<evidence type="ECO:0000256" key="3">
    <source>
        <dbReference type="ARBA" id="ARBA00022475"/>
    </source>
</evidence>
<evidence type="ECO:0000256" key="1">
    <source>
        <dbReference type="ARBA" id="ARBA00004167"/>
    </source>
</evidence>
<evidence type="ECO:0000259" key="14">
    <source>
        <dbReference type="Pfam" id="PF00905"/>
    </source>
</evidence>
<evidence type="ECO:0000256" key="2">
    <source>
        <dbReference type="ARBA" id="ARBA00004236"/>
    </source>
</evidence>
<keyword evidence="7" id="KW-0378">Hydrolase</keyword>
<organism evidence="16">
    <name type="scientific">marine metagenome</name>
    <dbReference type="NCBI Taxonomy" id="408172"/>
    <lineage>
        <taxon>unclassified sequences</taxon>
        <taxon>metagenomes</taxon>
        <taxon>ecological metagenomes</taxon>
    </lineage>
</organism>
<dbReference type="InterPro" id="IPR050515">
    <property type="entry name" value="Beta-lactam/transpept"/>
</dbReference>
<dbReference type="InterPro" id="IPR001460">
    <property type="entry name" value="PCN-bd_Tpept"/>
</dbReference>
<dbReference type="Gene3D" id="3.40.710.10">
    <property type="entry name" value="DD-peptidase/beta-lactamase superfamily"/>
    <property type="match status" value="1"/>
</dbReference>
<name>A0A381N2Y7_9ZZZZ</name>
<dbReference type="InterPro" id="IPR005311">
    <property type="entry name" value="PBP_dimer"/>
</dbReference>
<keyword evidence="12" id="KW-0961">Cell wall biogenesis/degradation</keyword>
<evidence type="ECO:0008006" key="17">
    <source>
        <dbReference type="Google" id="ProtNLM"/>
    </source>
</evidence>
<dbReference type="Gene3D" id="3.90.1310.10">
    <property type="entry name" value="Penicillin-binding protein 2a (Domain 2)"/>
    <property type="match status" value="1"/>
</dbReference>
<keyword evidence="6 13" id="KW-0812">Transmembrane</keyword>
<dbReference type="GO" id="GO:0071555">
    <property type="term" value="P:cell wall organization"/>
    <property type="evidence" value="ECO:0007669"/>
    <property type="project" value="UniProtKB-KW"/>
</dbReference>
<evidence type="ECO:0000313" key="16">
    <source>
        <dbReference type="EMBL" id="SUZ48875.1"/>
    </source>
</evidence>
<protein>
    <recommendedName>
        <fullName evidence="17">Penicillin-binding protein 2</fullName>
    </recommendedName>
</protein>
<evidence type="ECO:0000256" key="13">
    <source>
        <dbReference type="SAM" id="Phobius"/>
    </source>
</evidence>
<keyword evidence="4" id="KW-0997">Cell inner membrane</keyword>
<dbReference type="NCBIfam" id="TIGR03423">
    <property type="entry name" value="pbp2_mrdA"/>
    <property type="match status" value="1"/>
</dbReference>
<evidence type="ECO:0000256" key="9">
    <source>
        <dbReference type="ARBA" id="ARBA00022984"/>
    </source>
</evidence>
<dbReference type="AlphaFoldDB" id="A0A381N2Y7"/>
<dbReference type="GO" id="GO:0008360">
    <property type="term" value="P:regulation of cell shape"/>
    <property type="evidence" value="ECO:0007669"/>
    <property type="project" value="UniProtKB-KW"/>
</dbReference>
<dbReference type="GO" id="GO:0009002">
    <property type="term" value="F:serine-type D-Ala-D-Ala carboxypeptidase activity"/>
    <property type="evidence" value="ECO:0007669"/>
    <property type="project" value="InterPro"/>
</dbReference>
<feature type="domain" description="Penicillin-binding protein dimerisation" evidence="15">
    <location>
        <begin position="47"/>
        <end position="213"/>
    </location>
</feature>
<sequence>MPKFKKVQLVLAGIFTILFFRFYHLQIYQHSKYEAKAGNNSVRKISIHAPRGIIYDRNGIPIVDNRQIYDLAVIPFDVTSQFDYQMVSKQTGVSSSELQEKITKGKESFHRFRPVPIKRHIDFETRSHLEENKLSLPGTIFSEFPARTYPDKAKLTHVLGYLRVVTDMTASIPNQGLEYKLGDVFGFSGIERIYESILRGNDGTEFRLVDIYGIDHGVYQDNPGQQPVPGKALHLSIDSKLQSLIEDLFSGKKGAAICMMPTSGEVLAFVSAPDYDLNSFAGPVPIELWEGWNSDPEKPLINRGIQGLYPPGSTFKLLAAALAKEDGVVDKSWTVNCNGVYTLGDRDFHCWNDAGHGTVNMDKAISQSCNIYFYQLIQKLSYKNWTGMAEKFKFGVSSGIDLLGEKRGLVPERSYMNKKYGKWGWATGNLLTFVIGQGDVLVTPVQVAQMMNIIATRGNTKTPHLLLDSPAEKISVSLKPLTWDFLQQSTWDVVNHKEGTGKAAKVIGSEVHGKTGTAQNPHGEDHSWFAGYLVKDNIPILSLAVLVEHGGKGSVEAAIISHKIFKYAQKNISL</sequence>
<gene>
    <name evidence="16" type="ORF">METZ01_LOCUS1729</name>
</gene>
<evidence type="ECO:0000259" key="15">
    <source>
        <dbReference type="Pfam" id="PF03717"/>
    </source>
</evidence>
<accession>A0A381N2Y7</accession>
<dbReference type="GO" id="GO:0006508">
    <property type="term" value="P:proteolysis"/>
    <property type="evidence" value="ECO:0007669"/>
    <property type="project" value="UniProtKB-KW"/>
</dbReference>
<dbReference type="InterPro" id="IPR012338">
    <property type="entry name" value="Beta-lactam/transpept-like"/>
</dbReference>
<evidence type="ECO:0000256" key="11">
    <source>
        <dbReference type="ARBA" id="ARBA00023136"/>
    </source>
</evidence>
<dbReference type="EMBL" id="UINC01000090">
    <property type="protein sequence ID" value="SUZ48875.1"/>
    <property type="molecule type" value="Genomic_DNA"/>
</dbReference>
<dbReference type="PANTHER" id="PTHR30627:SF2">
    <property type="entry name" value="PEPTIDOGLYCAN D,D-TRANSPEPTIDASE MRDA"/>
    <property type="match status" value="1"/>
</dbReference>
<evidence type="ECO:0000256" key="5">
    <source>
        <dbReference type="ARBA" id="ARBA00022670"/>
    </source>
</evidence>
<evidence type="ECO:0000256" key="8">
    <source>
        <dbReference type="ARBA" id="ARBA00022960"/>
    </source>
</evidence>
<evidence type="ECO:0000256" key="10">
    <source>
        <dbReference type="ARBA" id="ARBA00022989"/>
    </source>
</evidence>
<dbReference type="InterPro" id="IPR036138">
    <property type="entry name" value="PBP_dimer_sf"/>
</dbReference>
<evidence type="ECO:0000256" key="7">
    <source>
        <dbReference type="ARBA" id="ARBA00022801"/>
    </source>
</evidence>
<dbReference type="GO" id="GO:0071972">
    <property type="term" value="F:peptidoglycan L,D-transpeptidase activity"/>
    <property type="evidence" value="ECO:0007669"/>
    <property type="project" value="TreeGrafter"/>
</dbReference>
<dbReference type="GO" id="GO:0009252">
    <property type="term" value="P:peptidoglycan biosynthetic process"/>
    <property type="evidence" value="ECO:0007669"/>
    <property type="project" value="UniProtKB-KW"/>
</dbReference>
<feature type="domain" description="Penicillin-binding protein transpeptidase" evidence="14">
    <location>
        <begin position="254"/>
        <end position="564"/>
    </location>
</feature>
<keyword evidence="9" id="KW-0573">Peptidoglycan synthesis</keyword>
<dbReference type="Gene3D" id="3.30.1390.30">
    <property type="entry name" value="Penicillin-binding protein 2a, domain 3"/>
    <property type="match status" value="1"/>
</dbReference>
<keyword evidence="8" id="KW-0133">Cell shape</keyword>
<keyword evidence="5" id="KW-0645">Protease</keyword>
<reference evidence="16" key="1">
    <citation type="submission" date="2018-05" db="EMBL/GenBank/DDBJ databases">
        <authorList>
            <person name="Lanie J.A."/>
            <person name="Ng W.-L."/>
            <person name="Kazmierczak K.M."/>
            <person name="Andrzejewski T.M."/>
            <person name="Davidsen T.M."/>
            <person name="Wayne K.J."/>
            <person name="Tettelin H."/>
            <person name="Glass J.I."/>
            <person name="Rusch D."/>
            <person name="Podicherti R."/>
            <person name="Tsui H.-C.T."/>
            <person name="Winkler M.E."/>
        </authorList>
    </citation>
    <scope>NUCLEOTIDE SEQUENCE</scope>
</reference>
<dbReference type="InterPro" id="IPR017790">
    <property type="entry name" value="Penicillin-binding_protein_2"/>
</dbReference>
<dbReference type="Pfam" id="PF03717">
    <property type="entry name" value="PBP_dimer"/>
    <property type="match status" value="1"/>
</dbReference>
<dbReference type="Pfam" id="PF00905">
    <property type="entry name" value="Transpeptidase"/>
    <property type="match status" value="1"/>
</dbReference>
<keyword evidence="3" id="KW-1003">Cell membrane</keyword>
<dbReference type="PANTHER" id="PTHR30627">
    <property type="entry name" value="PEPTIDOGLYCAN D,D-TRANSPEPTIDASE"/>
    <property type="match status" value="1"/>
</dbReference>
<keyword evidence="11 13" id="KW-0472">Membrane</keyword>
<dbReference type="GO" id="GO:0005886">
    <property type="term" value="C:plasma membrane"/>
    <property type="evidence" value="ECO:0007669"/>
    <property type="project" value="UniProtKB-SubCell"/>
</dbReference>
<dbReference type="SUPFAM" id="SSF56519">
    <property type="entry name" value="Penicillin binding protein dimerisation domain"/>
    <property type="match status" value="1"/>
</dbReference>
<feature type="transmembrane region" description="Helical" evidence="13">
    <location>
        <begin position="7"/>
        <end position="24"/>
    </location>
</feature>
<evidence type="ECO:0000256" key="12">
    <source>
        <dbReference type="ARBA" id="ARBA00023316"/>
    </source>
</evidence>
<comment type="subcellular location">
    <subcellularLocation>
        <location evidence="2">Cell membrane</location>
    </subcellularLocation>
    <subcellularLocation>
        <location evidence="1">Membrane</location>
        <topology evidence="1">Single-pass membrane protein</topology>
    </subcellularLocation>
</comment>
<keyword evidence="10 13" id="KW-1133">Transmembrane helix</keyword>
<dbReference type="GO" id="GO:0008658">
    <property type="term" value="F:penicillin binding"/>
    <property type="evidence" value="ECO:0007669"/>
    <property type="project" value="InterPro"/>
</dbReference>
<dbReference type="SUPFAM" id="SSF56601">
    <property type="entry name" value="beta-lactamase/transpeptidase-like"/>
    <property type="match status" value="1"/>
</dbReference>
<proteinExistence type="predicted"/>